<evidence type="ECO:0000256" key="2">
    <source>
        <dbReference type="ARBA" id="ARBA00005268"/>
    </source>
</evidence>
<evidence type="ECO:0000313" key="7">
    <source>
        <dbReference type="EMBL" id="GAA2014611.1"/>
    </source>
</evidence>
<evidence type="ECO:0000256" key="1">
    <source>
        <dbReference type="ARBA" id="ARBA00004141"/>
    </source>
</evidence>
<evidence type="ECO:0000256" key="5">
    <source>
        <dbReference type="ARBA" id="ARBA00023136"/>
    </source>
</evidence>
<dbReference type="Proteomes" id="UP001500755">
    <property type="component" value="Unassembled WGS sequence"/>
</dbReference>
<keyword evidence="4" id="KW-1133">Transmembrane helix</keyword>
<protein>
    <recommendedName>
        <fullName evidence="9">FtsX-like permease family protein</fullName>
    </recommendedName>
</protein>
<reference evidence="7 8" key="1">
    <citation type="journal article" date="2019" name="Int. J. Syst. Evol. Microbiol.">
        <title>The Global Catalogue of Microorganisms (GCM) 10K type strain sequencing project: providing services to taxonomists for standard genome sequencing and annotation.</title>
        <authorList>
            <consortium name="The Broad Institute Genomics Platform"/>
            <consortium name="The Broad Institute Genome Sequencing Center for Infectious Disease"/>
            <person name="Wu L."/>
            <person name="Ma J."/>
        </authorList>
    </citation>
    <scope>NUCLEOTIDE SEQUENCE [LARGE SCALE GENOMIC DNA]</scope>
    <source>
        <strain evidence="7 8">JCM 14546</strain>
    </source>
</reference>
<accession>A0ABN2TMI0</accession>
<evidence type="ECO:0000256" key="4">
    <source>
        <dbReference type="ARBA" id="ARBA00022989"/>
    </source>
</evidence>
<proteinExistence type="inferred from homology"/>
<evidence type="ECO:0000256" key="3">
    <source>
        <dbReference type="ARBA" id="ARBA00022692"/>
    </source>
</evidence>
<comment type="similarity">
    <text evidence="2">Belongs to the UPF0014 family.</text>
</comment>
<evidence type="ECO:0000313" key="8">
    <source>
        <dbReference type="Proteomes" id="UP001500755"/>
    </source>
</evidence>
<keyword evidence="8" id="KW-1185">Reference proteome</keyword>
<dbReference type="InterPro" id="IPR005226">
    <property type="entry name" value="UPF0014_fam"/>
</dbReference>
<dbReference type="PANTHER" id="PTHR30028:SF0">
    <property type="entry name" value="PROTEIN ALUMINUM SENSITIVE 3"/>
    <property type="match status" value="1"/>
</dbReference>
<comment type="subcellular location">
    <subcellularLocation>
        <location evidence="1">Membrane</location>
        <topology evidence="1">Multi-pass membrane protein</topology>
    </subcellularLocation>
</comment>
<keyword evidence="5" id="KW-0472">Membrane</keyword>
<organism evidence="7 8">
    <name type="scientific">Brevibacterium samyangense</name>
    <dbReference type="NCBI Taxonomy" id="366888"/>
    <lineage>
        <taxon>Bacteria</taxon>
        <taxon>Bacillati</taxon>
        <taxon>Actinomycetota</taxon>
        <taxon>Actinomycetes</taxon>
        <taxon>Micrococcales</taxon>
        <taxon>Brevibacteriaceae</taxon>
        <taxon>Brevibacterium</taxon>
    </lineage>
</organism>
<name>A0ABN2TMI0_9MICO</name>
<dbReference type="EMBL" id="BAAANO010000035">
    <property type="protein sequence ID" value="GAA2014611.1"/>
    <property type="molecule type" value="Genomic_DNA"/>
</dbReference>
<gene>
    <name evidence="7" type="ORF">GCM10009755_27930</name>
</gene>
<feature type="region of interest" description="Disordered" evidence="6">
    <location>
        <begin position="80"/>
        <end position="100"/>
    </location>
</feature>
<keyword evidence="3" id="KW-0812">Transmembrane</keyword>
<dbReference type="RefSeq" id="WP_344310704.1">
    <property type="nucleotide sequence ID" value="NZ_BAAANO010000035.1"/>
</dbReference>
<evidence type="ECO:0008006" key="9">
    <source>
        <dbReference type="Google" id="ProtNLM"/>
    </source>
</evidence>
<dbReference type="Pfam" id="PF03649">
    <property type="entry name" value="UPF0014"/>
    <property type="match status" value="1"/>
</dbReference>
<evidence type="ECO:0000256" key="6">
    <source>
        <dbReference type="SAM" id="MobiDB-lite"/>
    </source>
</evidence>
<dbReference type="PANTHER" id="PTHR30028">
    <property type="entry name" value="UPF0014 INNER MEMBRANE PROTEIN YBBM-RELATED"/>
    <property type="match status" value="1"/>
</dbReference>
<comment type="caution">
    <text evidence="7">The sequence shown here is derived from an EMBL/GenBank/DDBJ whole genome shotgun (WGS) entry which is preliminary data.</text>
</comment>
<feature type="compositionally biased region" description="Low complexity" evidence="6">
    <location>
        <begin position="85"/>
        <end position="100"/>
    </location>
</feature>
<sequence>MLIGAAMTGLGVAVKGLVDGMTQRTAEIEDALALGATPALACRPVVASAFESAILPTISSMLGTGIVILPGMMSGRILAGQNPCTRSSTRSSSSSASWAR</sequence>